<gene>
    <name evidence="1" type="ORF">LLUT_LOCUS3797</name>
</gene>
<evidence type="ECO:0000313" key="2">
    <source>
        <dbReference type="Proteomes" id="UP001497480"/>
    </source>
</evidence>
<dbReference type="SUPFAM" id="SSF53098">
    <property type="entry name" value="Ribonuclease H-like"/>
    <property type="match status" value="1"/>
</dbReference>
<keyword evidence="2" id="KW-1185">Reference proteome</keyword>
<evidence type="ECO:0008006" key="3">
    <source>
        <dbReference type="Google" id="ProtNLM"/>
    </source>
</evidence>
<protein>
    <recommendedName>
        <fullName evidence="3">RNase H type-1 domain-containing protein</fullName>
    </recommendedName>
</protein>
<evidence type="ECO:0000313" key="1">
    <source>
        <dbReference type="EMBL" id="CAL0302737.1"/>
    </source>
</evidence>
<reference evidence="1 2" key="1">
    <citation type="submission" date="2024-03" db="EMBL/GenBank/DDBJ databases">
        <authorList>
            <person name="Martinez-Hernandez J."/>
        </authorList>
    </citation>
    <scope>NUCLEOTIDE SEQUENCE [LARGE SCALE GENOMIC DNA]</scope>
</reference>
<comment type="caution">
    <text evidence="1">The sequence shown here is derived from an EMBL/GenBank/DDBJ whole genome shotgun (WGS) entry which is preliminary data.</text>
</comment>
<dbReference type="AlphaFoldDB" id="A0AAV1W0S7"/>
<dbReference type="EMBL" id="CAXHTB010000003">
    <property type="protein sequence ID" value="CAL0302737.1"/>
    <property type="molecule type" value="Genomic_DNA"/>
</dbReference>
<dbReference type="PANTHER" id="PTHR47723:SF23">
    <property type="entry name" value="REVERSE TRANSCRIPTASE-LIKE PROTEIN"/>
    <property type="match status" value="1"/>
</dbReference>
<name>A0AAV1W0S7_LUPLU</name>
<dbReference type="PANTHER" id="PTHR47723">
    <property type="entry name" value="OS05G0353850 PROTEIN"/>
    <property type="match status" value="1"/>
</dbReference>
<sequence length="87" mass="10185">MLVVDIFNGNTNPPWKLLSKWNHCKHLLLSMTWVVSHVYREGNTCADKLANFGLSINTTRWWNHAPSFILNDVIRNRSNLPNYRFVS</sequence>
<dbReference type="GO" id="GO:0003676">
    <property type="term" value="F:nucleic acid binding"/>
    <property type="evidence" value="ECO:0007669"/>
    <property type="project" value="InterPro"/>
</dbReference>
<proteinExistence type="predicted"/>
<dbReference type="InterPro" id="IPR053151">
    <property type="entry name" value="RNase_H-like"/>
</dbReference>
<dbReference type="Gene3D" id="3.30.420.10">
    <property type="entry name" value="Ribonuclease H-like superfamily/Ribonuclease H"/>
    <property type="match status" value="1"/>
</dbReference>
<accession>A0AAV1W0S7</accession>
<dbReference type="Proteomes" id="UP001497480">
    <property type="component" value="Unassembled WGS sequence"/>
</dbReference>
<organism evidence="1 2">
    <name type="scientific">Lupinus luteus</name>
    <name type="common">European yellow lupine</name>
    <dbReference type="NCBI Taxonomy" id="3873"/>
    <lineage>
        <taxon>Eukaryota</taxon>
        <taxon>Viridiplantae</taxon>
        <taxon>Streptophyta</taxon>
        <taxon>Embryophyta</taxon>
        <taxon>Tracheophyta</taxon>
        <taxon>Spermatophyta</taxon>
        <taxon>Magnoliopsida</taxon>
        <taxon>eudicotyledons</taxon>
        <taxon>Gunneridae</taxon>
        <taxon>Pentapetalae</taxon>
        <taxon>rosids</taxon>
        <taxon>fabids</taxon>
        <taxon>Fabales</taxon>
        <taxon>Fabaceae</taxon>
        <taxon>Papilionoideae</taxon>
        <taxon>50 kb inversion clade</taxon>
        <taxon>genistoids sensu lato</taxon>
        <taxon>core genistoids</taxon>
        <taxon>Genisteae</taxon>
        <taxon>Lupinus</taxon>
    </lineage>
</organism>
<dbReference type="InterPro" id="IPR012337">
    <property type="entry name" value="RNaseH-like_sf"/>
</dbReference>
<dbReference type="InterPro" id="IPR036397">
    <property type="entry name" value="RNaseH_sf"/>
</dbReference>